<proteinExistence type="predicted"/>
<evidence type="ECO:0000313" key="3">
    <source>
        <dbReference type="Proteomes" id="UP000324222"/>
    </source>
</evidence>
<dbReference type="Proteomes" id="UP000324222">
    <property type="component" value="Unassembled WGS sequence"/>
</dbReference>
<accession>A0A5B7E700</accession>
<sequence>MQFDGCIDHLSSLWTLKNIGHKIYILKRLLFQLHGRQNTRKIVAKVDLHKEPRAAYPSSPNPTSPSPTLPSSLCPPTSQPSLPRQHIKVP</sequence>
<feature type="compositionally biased region" description="Low complexity" evidence="1">
    <location>
        <begin position="69"/>
        <end position="83"/>
    </location>
</feature>
<dbReference type="AlphaFoldDB" id="A0A5B7E700"/>
<feature type="region of interest" description="Disordered" evidence="1">
    <location>
        <begin position="50"/>
        <end position="90"/>
    </location>
</feature>
<organism evidence="2 3">
    <name type="scientific">Portunus trituberculatus</name>
    <name type="common">Swimming crab</name>
    <name type="synonym">Neptunus trituberculatus</name>
    <dbReference type="NCBI Taxonomy" id="210409"/>
    <lineage>
        <taxon>Eukaryota</taxon>
        <taxon>Metazoa</taxon>
        <taxon>Ecdysozoa</taxon>
        <taxon>Arthropoda</taxon>
        <taxon>Crustacea</taxon>
        <taxon>Multicrustacea</taxon>
        <taxon>Malacostraca</taxon>
        <taxon>Eumalacostraca</taxon>
        <taxon>Eucarida</taxon>
        <taxon>Decapoda</taxon>
        <taxon>Pleocyemata</taxon>
        <taxon>Brachyura</taxon>
        <taxon>Eubrachyura</taxon>
        <taxon>Portunoidea</taxon>
        <taxon>Portunidae</taxon>
        <taxon>Portuninae</taxon>
        <taxon>Portunus</taxon>
    </lineage>
</organism>
<evidence type="ECO:0000256" key="1">
    <source>
        <dbReference type="SAM" id="MobiDB-lite"/>
    </source>
</evidence>
<feature type="compositionally biased region" description="Pro residues" evidence="1">
    <location>
        <begin position="59"/>
        <end position="68"/>
    </location>
</feature>
<protein>
    <submittedName>
        <fullName evidence="2">Uncharacterized protein</fullName>
    </submittedName>
</protein>
<dbReference type="EMBL" id="VSRR010002136">
    <property type="protein sequence ID" value="MPC29792.1"/>
    <property type="molecule type" value="Genomic_DNA"/>
</dbReference>
<name>A0A5B7E700_PORTR</name>
<gene>
    <name evidence="2" type="ORF">E2C01_023042</name>
</gene>
<keyword evidence="3" id="KW-1185">Reference proteome</keyword>
<evidence type="ECO:0000313" key="2">
    <source>
        <dbReference type="EMBL" id="MPC29792.1"/>
    </source>
</evidence>
<reference evidence="2 3" key="1">
    <citation type="submission" date="2019-05" db="EMBL/GenBank/DDBJ databases">
        <title>Another draft genome of Portunus trituberculatus and its Hox gene families provides insights of decapod evolution.</title>
        <authorList>
            <person name="Jeong J.-H."/>
            <person name="Song I."/>
            <person name="Kim S."/>
            <person name="Choi T."/>
            <person name="Kim D."/>
            <person name="Ryu S."/>
            <person name="Kim W."/>
        </authorList>
    </citation>
    <scope>NUCLEOTIDE SEQUENCE [LARGE SCALE GENOMIC DNA]</scope>
    <source>
        <tissue evidence="2">Muscle</tissue>
    </source>
</reference>
<comment type="caution">
    <text evidence="2">The sequence shown here is derived from an EMBL/GenBank/DDBJ whole genome shotgun (WGS) entry which is preliminary data.</text>
</comment>